<dbReference type="Gene3D" id="3.40.309.10">
    <property type="entry name" value="Aldehyde Dehydrogenase, Chain A, domain 2"/>
    <property type="match status" value="1"/>
</dbReference>
<reference evidence="5 6" key="1">
    <citation type="submission" date="2017-04" db="EMBL/GenBank/DDBJ databases">
        <title>Novel microbial lineages endemic to geothermal iron-oxide mats fill important gaps in the evolutionary history of Archaea.</title>
        <authorList>
            <person name="Jay Z.J."/>
            <person name="Beam J.P."/>
            <person name="Dlakic M."/>
            <person name="Rusch D.B."/>
            <person name="Kozubal M.A."/>
            <person name="Inskeep W.P."/>
        </authorList>
    </citation>
    <scope>NUCLEOTIDE SEQUENCE [LARGE SCALE GENOMIC DNA]</scope>
    <source>
        <strain evidence="5">OSP_D</strain>
    </source>
</reference>
<name>A0A2R6B1D8_9ARCH</name>
<dbReference type="Proteomes" id="UP000240322">
    <property type="component" value="Unassembled WGS sequence"/>
</dbReference>
<dbReference type="InterPro" id="IPR016162">
    <property type="entry name" value="Ald_DH_N"/>
</dbReference>
<dbReference type="AlphaFoldDB" id="A0A2R6B1D8"/>
<dbReference type="GO" id="GO:0004491">
    <property type="term" value="F:methylmalonate-semialdehyde dehydrogenase (acylating, NAD) activity"/>
    <property type="evidence" value="ECO:0007669"/>
    <property type="project" value="UniProtKB-EC"/>
</dbReference>
<comment type="caution">
    <text evidence="5">The sequence shown here is derived from an EMBL/GenBank/DDBJ whole genome shotgun (WGS) entry which is preliminary data.</text>
</comment>
<evidence type="ECO:0000256" key="1">
    <source>
        <dbReference type="ARBA" id="ARBA00013048"/>
    </source>
</evidence>
<dbReference type="NCBIfam" id="TIGR01722">
    <property type="entry name" value="MMSDH"/>
    <property type="match status" value="1"/>
</dbReference>
<evidence type="ECO:0000313" key="5">
    <source>
        <dbReference type="EMBL" id="PSN92477.1"/>
    </source>
</evidence>
<dbReference type="EC" id="1.2.1.27" evidence="1"/>
<accession>A0A2R6B1D8</accession>
<keyword evidence="3" id="KW-0520">NAD</keyword>
<keyword evidence="2" id="KW-0560">Oxidoreductase</keyword>
<protein>
    <recommendedName>
        <fullName evidence="1">methylmalonate-semialdehyde dehydrogenase (CoA acylating)</fullName>
        <ecNumber evidence="1">1.2.1.27</ecNumber>
    </recommendedName>
</protein>
<evidence type="ECO:0000259" key="4">
    <source>
        <dbReference type="Pfam" id="PF00171"/>
    </source>
</evidence>
<dbReference type="PROSITE" id="PS00070">
    <property type="entry name" value="ALDEHYDE_DEHYDR_CYS"/>
    <property type="match status" value="1"/>
</dbReference>
<proteinExistence type="predicted"/>
<evidence type="ECO:0000256" key="3">
    <source>
        <dbReference type="ARBA" id="ARBA00023027"/>
    </source>
</evidence>
<dbReference type="Pfam" id="PF00171">
    <property type="entry name" value="Aldedh"/>
    <property type="match status" value="1"/>
</dbReference>
<organism evidence="5 6">
    <name type="scientific">Candidatus Marsarchaeota G2 archaeon OSP_D</name>
    <dbReference type="NCBI Taxonomy" id="1978157"/>
    <lineage>
        <taxon>Archaea</taxon>
        <taxon>Candidatus Marsarchaeota</taxon>
        <taxon>Candidatus Marsarchaeota group 2</taxon>
    </lineage>
</organism>
<sequence>MSPVDTTVYGPLPNYVGGRRVEVTSEIRYPVYNPAFGSVIAEAPESGVDHVASAVDVAETAFEKWSRIPVTERVKFLFRLERLMSERLDELAATVTREHGKTLSEARGEVLRAIENVEAAAASVYHIMGRNNLDISEGIDEELYRVPLGVFGVVSPFNFPLMVPFWFIPYAVGLGNTVVVKPSEKTPVSMTLITRLFEEAGFPPGVVNVVNGGTKSVDALLSNPKVEGISFVGSTSVAGYIYSRGTASHKRVQAGASAKNFEVVMPDADLNLVIPSLISSFFGNAGERCLAGSVLVTLPENHERVLKLFVDAASRLRLGYGLVAGVDMGPLIRREHLERVKRYIEVGESEGARLVLDGRGVRLNDYPDGFFLGPTVFDEVSADMRISREEIFGPVASVMTVRNLDEAIEVINSSRFGNAATIFTSSGHHAREFVSRVEAGNIGVNIGVAAPIAFYPFAGMKDSFFGDLHAQGGDDHIYFYTERKIVISRWGNPKQIASAH</sequence>
<dbReference type="InterPro" id="IPR016163">
    <property type="entry name" value="Ald_DH_C"/>
</dbReference>
<dbReference type="InterPro" id="IPR016161">
    <property type="entry name" value="Ald_DH/histidinol_DH"/>
</dbReference>
<dbReference type="SUPFAM" id="SSF53720">
    <property type="entry name" value="ALDH-like"/>
    <property type="match status" value="1"/>
</dbReference>
<feature type="domain" description="Aldehyde dehydrogenase" evidence="4">
    <location>
        <begin position="28"/>
        <end position="486"/>
    </location>
</feature>
<dbReference type="InterPro" id="IPR010061">
    <property type="entry name" value="MeMal-semiAld_DH"/>
</dbReference>
<dbReference type="FunFam" id="3.40.309.10:FF:000002">
    <property type="entry name" value="Methylmalonate-semialdehyde dehydrogenase (Acylating)"/>
    <property type="match status" value="1"/>
</dbReference>
<dbReference type="GO" id="GO:0006574">
    <property type="term" value="P:L-valine catabolic process"/>
    <property type="evidence" value="ECO:0007669"/>
    <property type="project" value="TreeGrafter"/>
</dbReference>
<dbReference type="EMBL" id="NEXE01000003">
    <property type="protein sequence ID" value="PSN92477.1"/>
    <property type="molecule type" value="Genomic_DNA"/>
</dbReference>
<evidence type="ECO:0000313" key="6">
    <source>
        <dbReference type="Proteomes" id="UP000240322"/>
    </source>
</evidence>
<dbReference type="InterPro" id="IPR016160">
    <property type="entry name" value="Ald_DH_CS_CYS"/>
</dbReference>
<dbReference type="Gene3D" id="3.40.605.10">
    <property type="entry name" value="Aldehyde Dehydrogenase, Chain A, domain 1"/>
    <property type="match status" value="1"/>
</dbReference>
<dbReference type="InterPro" id="IPR015590">
    <property type="entry name" value="Aldehyde_DH_dom"/>
</dbReference>
<evidence type="ECO:0000256" key="2">
    <source>
        <dbReference type="ARBA" id="ARBA00023002"/>
    </source>
</evidence>
<dbReference type="PANTHER" id="PTHR43866">
    <property type="entry name" value="MALONATE-SEMIALDEHYDE DEHYDROGENASE"/>
    <property type="match status" value="1"/>
</dbReference>
<dbReference type="CDD" id="cd07085">
    <property type="entry name" value="ALDH_F6_MMSDH"/>
    <property type="match status" value="1"/>
</dbReference>
<gene>
    <name evidence="5" type="ORF">B9Q03_00820</name>
</gene>
<dbReference type="PANTHER" id="PTHR43866:SF4">
    <property type="entry name" value="MALONATE-SEMIALDEHYDE DEHYDROGENASE"/>
    <property type="match status" value="1"/>
</dbReference>
<dbReference type="GO" id="GO:0006210">
    <property type="term" value="P:thymine catabolic process"/>
    <property type="evidence" value="ECO:0007669"/>
    <property type="project" value="TreeGrafter"/>
</dbReference>